<evidence type="ECO:0000256" key="1">
    <source>
        <dbReference type="ARBA" id="ARBA00022553"/>
    </source>
</evidence>
<dbReference type="InterPro" id="IPR000792">
    <property type="entry name" value="Tscrpt_reg_LuxR_C"/>
</dbReference>
<dbReference type="PRINTS" id="PR00038">
    <property type="entry name" value="HTHLUXR"/>
</dbReference>
<dbReference type="InterPro" id="IPR039420">
    <property type="entry name" value="WalR-like"/>
</dbReference>
<dbReference type="SUPFAM" id="SSF52172">
    <property type="entry name" value="CheY-like"/>
    <property type="match status" value="1"/>
</dbReference>
<feature type="domain" description="HTH luxR-type" evidence="7">
    <location>
        <begin position="131"/>
        <end position="196"/>
    </location>
</feature>
<dbReference type="Pfam" id="PF00196">
    <property type="entry name" value="GerE"/>
    <property type="match status" value="1"/>
</dbReference>
<name>A0ABW0UAX5_9BACI</name>
<keyword evidence="4" id="KW-0238">DNA-binding</keyword>
<dbReference type="PANTHER" id="PTHR43214:SF41">
    <property type="entry name" value="NITRATE_NITRITE RESPONSE REGULATOR PROTEIN NARP"/>
    <property type="match status" value="1"/>
</dbReference>
<sequence>MNRGKVLVVDDEYKIVSLVKMYLEKNDYEVMSADTGKKALRIVGEQVPDLIVLDILLPDVNGLDLCNKIRLNNEIPIIYLSCLHESETIIKGLDNGGDDYLTKPFDPNVLVAKVNALLRRASGIYGTKIEQIFHIEPLTKQEKEILQWIEKGYTNKEIAEKLKLKEGTIKVYNHTIFQKLQVKNRTQAIVRAKEAKLL</sequence>
<evidence type="ECO:0000256" key="5">
    <source>
        <dbReference type="ARBA" id="ARBA00023163"/>
    </source>
</evidence>
<dbReference type="Gene3D" id="1.10.10.10">
    <property type="entry name" value="Winged helix-like DNA-binding domain superfamily/Winged helix DNA-binding domain"/>
    <property type="match status" value="1"/>
</dbReference>
<evidence type="ECO:0000256" key="4">
    <source>
        <dbReference type="ARBA" id="ARBA00023125"/>
    </source>
</evidence>
<evidence type="ECO:0000256" key="2">
    <source>
        <dbReference type="ARBA" id="ARBA00023012"/>
    </source>
</evidence>
<dbReference type="SMART" id="SM00448">
    <property type="entry name" value="REC"/>
    <property type="match status" value="1"/>
</dbReference>
<evidence type="ECO:0000313" key="9">
    <source>
        <dbReference type="EMBL" id="MFC5629879.1"/>
    </source>
</evidence>
<dbReference type="PROSITE" id="PS50043">
    <property type="entry name" value="HTH_LUXR_2"/>
    <property type="match status" value="1"/>
</dbReference>
<keyword evidence="10" id="KW-1185">Reference proteome</keyword>
<evidence type="ECO:0000256" key="6">
    <source>
        <dbReference type="PROSITE-ProRule" id="PRU00169"/>
    </source>
</evidence>
<dbReference type="Gene3D" id="3.40.50.2300">
    <property type="match status" value="1"/>
</dbReference>
<dbReference type="InterPro" id="IPR001789">
    <property type="entry name" value="Sig_transdc_resp-reg_receiver"/>
</dbReference>
<dbReference type="Proteomes" id="UP001596143">
    <property type="component" value="Unassembled WGS sequence"/>
</dbReference>
<dbReference type="EMBL" id="JBHSPF010000070">
    <property type="protein sequence ID" value="MFC5629879.1"/>
    <property type="molecule type" value="Genomic_DNA"/>
</dbReference>
<dbReference type="SMART" id="SM00421">
    <property type="entry name" value="HTH_LUXR"/>
    <property type="match status" value="1"/>
</dbReference>
<feature type="modified residue" description="4-aspartylphosphate" evidence="6">
    <location>
        <position position="54"/>
    </location>
</feature>
<comment type="caution">
    <text evidence="9">The sequence shown here is derived from an EMBL/GenBank/DDBJ whole genome shotgun (WGS) entry which is preliminary data.</text>
</comment>
<gene>
    <name evidence="9" type="ORF">ACFPTR_13580</name>
</gene>
<dbReference type="CDD" id="cd06170">
    <property type="entry name" value="LuxR_C_like"/>
    <property type="match status" value="1"/>
</dbReference>
<keyword evidence="1 6" id="KW-0597">Phosphoprotein</keyword>
<evidence type="ECO:0000256" key="3">
    <source>
        <dbReference type="ARBA" id="ARBA00023015"/>
    </source>
</evidence>
<evidence type="ECO:0000259" key="8">
    <source>
        <dbReference type="PROSITE" id="PS50110"/>
    </source>
</evidence>
<organism evidence="9 10">
    <name type="scientific">Aliibacillus thermotolerans</name>
    <dbReference type="NCBI Taxonomy" id="1834418"/>
    <lineage>
        <taxon>Bacteria</taxon>
        <taxon>Bacillati</taxon>
        <taxon>Bacillota</taxon>
        <taxon>Bacilli</taxon>
        <taxon>Bacillales</taxon>
        <taxon>Bacillaceae</taxon>
        <taxon>Aliibacillus</taxon>
    </lineage>
</organism>
<evidence type="ECO:0000259" key="7">
    <source>
        <dbReference type="PROSITE" id="PS50043"/>
    </source>
</evidence>
<dbReference type="PANTHER" id="PTHR43214">
    <property type="entry name" value="TWO-COMPONENT RESPONSE REGULATOR"/>
    <property type="match status" value="1"/>
</dbReference>
<keyword evidence="5" id="KW-0804">Transcription</keyword>
<accession>A0ABW0UAX5</accession>
<keyword evidence="3" id="KW-0805">Transcription regulation</keyword>
<dbReference type="Pfam" id="PF00072">
    <property type="entry name" value="Response_reg"/>
    <property type="match status" value="1"/>
</dbReference>
<feature type="domain" description="Response regulatory" evidence="8">
    <location>
        <begin position="5"/>
        <end position="118"/>
    </location>
</feature>
<evidence type="ECO:0000313" key="10">
    <source>
        <dbReference type="Proteomes" id="UP001596143"/>
    </source>
</evidence>
<proteinExistence type="predicted"/>
<dbReference type="RefSeq" id="WP_270895636.1">
    <property type="nucleotide sequence ID" value="NZ_JBHSPF010000070.1"/>
</dbReference>
<dbReference type="PROSITE" id="PS50110">
    <property type="entry name" value="RESPONSE_REGULATORY"/>
    <property type="match status" value="1"/>
</dbReference>
<dbReference type="InterPro" id="IPR011006">
    <property type="entry name" value="CheY-like_superfamily"/>
</dbReference>
<keyword evidence="2" id="KW-0902">Two-component regulatory system</keyword>
<dbReference type="Gene3D" id="6.10.250.690">
    <property type="match status" value="1"/>
</dbReference>
<dbReference type="InterPro" id="IPR036388">
    <property type="entry name" value="WH-like_DNA-bd_sf"/>
</dbReference>
<reference evidence="10" key="1">
    <citation type="journal article" date="2019" name="Int. J. Syst. Evol. Microbiol.">
        <title>The Global Catalogue of Microorganisms (GCM) 10K type strain sequencing project: providing services to taxonomists for standard genome sequencing and annotation.</title>
        <authorList>
            <consortium name="The Broad Institute Genomics Platform"/>
            <consortium name="The Broad Institute Genome Sequencing Center for Infectious Disease"/>
            <person name="Wu L."/>
            <person name="Ma J."/>
        </authorList>
    </citation>
    <scope>NUCLEOTIDE SEQUENCE [LARGE SCALE GENOMIC DNA]</scope>
    <source>
        <strain evidence="10">CGMCC 1.15790</strain>
    </source>
</reference>
<protein>
    <submittedName>
        <fullName evidence="9">Response regulator</fullName>
    </submittedName>
</protein>
<dbReference type="CDD" id="cd17574">
    <property type="entry name" value="REC_OmpR"/>
    <property type="match status" value="1"/>
</dbReference>